<dbReference type="InterPro" id="IPR016024">
    <property type="entry name" value="ARM-type_fold"/>
</dbReference>
<feature type="domain" description="U3 small nucleolar RNA-associated protein 20" evidence="3">
    <location>
        <begin position="1697"/>
        <end position="1912"/>
    </location>
</feature>
<comment type="caution">
    <text evidence="5">The sequence shown here is derived from an EMBL/GenBank/DDBJ whole genome shotgun (WGS) entry which is preliminary data.</text>
</comment>
<protein>
    <recommendedName>
        <fullName evidence="7">Small subunit processome component 20 homolog</fullName>
    </recommendedName>
</protein>
<dbReference type="EMBL" id="VTPC01089980">
    <property type="protein sequence ID" value="KAF2885214.1"/>
    <property type="molecule type" value="Genomic_DNA"/>
</dbReference>
<gene>
    <name evidence="5" type="ORF">ILUMI_20970</name>
</gene>
<dbReference type="Proteomes" id="UP000801492">
    <property type="component" value="Unassembled WGS sequence"/>
</dbReference>
<dbReference type="GO" id="GO:0032040">
    <property type="term" value="C:small-subunit processome"/>
    <property type="evidence" value="ECO:0007669"/>
    <property type="project" value="TreeGrafter"/>
</dbReference>
<organism evidence="5 6">
    <name type="scientific">Ignelater luminosus</name>
    <name type="common">Cucubano</name>
    <name type="synonym">Pyrophorus luminosus</name>
    <dbReference type="NCBI Taxonomy" id="2038154"/>
    <lineage>
        <taxon>Eukaryota</taxon>
        <taxon>Metazoa</taxon>
        <taxon>Ecdysozoa</taxon>
        <taxon>Arthropoda</taxon>
        <taxon>Hexapoda</taxon>
        <taxon>Insecta</taxon>
        <taxon>Pterygota</taxon>
        <taxon>Neoptera</taxon>
        <taxon>Endopterygota</taxon>
        <taxon>Coleoptera</taxon>
        <taxon>Polyphaga</taxon>
        <taxon>Elateriformia</taxon>
        <taxon>Elateroidea</taxon>
        <taxon>Elateridae</taxon>
        <taxon>Agrypninae</taxon>
        <taxon>Pyrophorini</taxon>
        <taxon>Ignelater</taxon>
    </lineage>
</organism>
<name>A0A8K0CFH7_IGNLU</name>
<dbReference type="InterPro" id="IPR011989">
    <property type="entry name" value="ARM-like"/>
</dbReference>
<evidence type="ECO:0000259" key="3">
    <source>
        <dbReference type="Pfam" id="PF20416"/>
    </source>
</evidence>
<feature type="region of interest" description="Disordered" evidence="1">
    <location>
        <begin position="2603"/>
        <end position="2639"/>
    </location>
</feature>
<feature type="domain" description="U3 small nucleolar RNA-associated protein 20 C-terminal" evidence="4">
    <location>
        <begin position="2269"/>
        <end position="2614"/>
    </location>
</feature>
<dbReference type="Pfam" id="PF23099">
    <property type="entry name" value="UTP20_C"/>
    <property type="match status" value="1"/>
</dbReference>
<dbReference type="Pfam" id="PF20416">
    <property type="entry name" value="UTP20"/>
    <property type="match status" value="1"/>
</dbReference>
<reference evidence="5" key="1">
    <citation type="submission" date="2019-08" db="EMBL/GenBank/DDBJ databases">
        <title>The genome of the North American firefly Photinus pyralis.</title>
        <authorList>
            <consortium name="Photinus pyralis genome working group"/>
            <person name="Fallon T.R."/>
            <person name="Sander Lower S.E."/>
            <person name="Weng J.-K."/>
        </authorList>
    </citation>
    <scope>NUCLEOTIDE SEQUENCE</scope>
    <source>
        <strain evidence="5">TRF0915ILg1</strain>
        <tissue evidence="5">Whole body</tissue>
    </source>
</reference>
<evidence type="ECO:0000256" key="1">
    <source>
        <dbReference type="SAM" id="MobiDB-lite"/>
    </source>
</evidence>
<evidence type="ECO:0000259" key="4">
    <source>
        <dbReference type="Pfam" id="PF23099"/>
    </source>
</evidence>
<accession>A0A8K0CFH7</accession>
<dbReference type="OrthoDB" id="360653at2759"/>
<evidence type="ECO:0008006" key="7">
    <source>
        <dbReference type="Google" id="ProtNLM"/>
    </source>
</evidence>
<dbReference type="Pfam" id="PF07539">
    <property type="entry name" value="UTP20_N"/>
    <property type="match status" value="1"/>
</dbReference>
<dbReference type="InterPro" id="IPR052575">
    <property type="entry name" value="SSU_processome_comp_20"/>
</dbReference>
<dbReference type="InterPro" id="IPR057525">
    <property type="entry name" value="UTP20_C"/>
</dbReference>
<dbReference type="InterPro" id="IPR046523">
    <property type="entry name" value="UTP20_dom"/>
</dbReference>
<feature type="compositionally biased region" description="Basic residues" evidence="1">
    <location>
        <begin position="2603"/>
        <end position="2628"/>
    </location>
</feature>
<dbReference type="SUPFAM" id="SSF48371">
    <property type="entry name" value="ARM repeat"/>
    <property type="match status" value="3"/>
</dbReference>
<evidence type="ECO:0000313" key="6">
    <source>
        <dbReference type="Proteomes" id="UP000801492"/>
    </source>
</evidence>
<evidence type="ECO:0000313" key="5">
    <source>
        <dbReference type="EMBL" id="KAF2885214.1"/>
    </source>
</evidence>
<keyword evidence="6" id="KW-1185">Reference proteome</keyword>
<evidence type="ECO:0000259" key="2">
    <source>
        <dbReference type="Pfam" id="PF07539"/>
    </source>
</evidence>
<proteinExistence type="predicted"/>
<dbReference type="GO" id="GO:0030686">
    <property type="term" value="C:90S preribosome"/>
    <property type="evidence" value="ECO:0007669"/>
    <property type="project" value="TreeGrafter"/>
</dbReference>
<dbReference type="PANTHER" id="PTHR17695:SF11">
    <property type="entry name" value="SMALL SUBUNIT PROCESSOME COMPONENT 20 HOMOLOG"/>
    <property type="match status" value="1"/>
</dbReference>
<dbReference type="InterPro" id="IPR011430">
    <property type="entry name" value="UTP20_N"/>
</dbReference>
<dbReference type="Gene3D" id="1.25.10.10">
    <property type="entry name" value="Leucine-rich Repeat Variant"/>
    <property type="match status" value="3"/>
</dbReference>
<sequence>MKNKPTRHKESNTFRFQPFSERIANIDIDIFHRVGHENETQLEENGCLFYQAIEKWDVLNLTEYYSAFRKEVYANNLITLPQLIHNKENVVQVLLKHLRYKNVLCLQALLELVVALANDLRKDFYPYYSEFLAVLIDLLNTKDTDQLEWTFTCLAYLFKFLWRPLTKDVNVVFNNLLPLLSNTKPDYINNFAAESFAFVVRKVKDRQNFLNLILKTVKSNEDGVKGCGKLLFEVIHGVNGQFHSCAETMLPFLLESLSNNKLPQGILFEILEEIVNNIALNIQPQKCELFWKTCIIILNNLSQKWITNPRKDTAENLELILKLIGQAVEYRNGKLLQMPLSLVQSLLNLFTLPELPETILLVISQISVLLLTSKNIRLPQEQASTLTRKMLSVPKTILLHFVHHVMDYTSFEALILPTFLKHCVDSNLDSESLHVLAQLVLKKSPLAVNGINLESWTKYCLDFNSKQNNKKIYETLIKHLHIEDVDSLTINMDKYICALICLPHLILDDETRIEVKVLLDKNLELLCEDIKVKSVNHLKILLFLLLNTIECIVHIFTAEDLVSHMNLIFDIVLPLSCNVNLITALQILDLYVSASRNETKVISTDVLKKLHSILEGNFNSPYHEIRLLTSHIYTLFEGLPELQPINSTEDWKVFSICYEVESTIPQVQTYRDQIRNLERLSFHKQQMSICKLTDFKKIPLRYLCGSLYMNFLLLWEPTINIIVTHAQGLDISDFWSVFVEELKNVVDNIKNPTSFEDDHLNIDVTFLETLFDKTYEIAVKPDFINYRLLLWKAMTYFPEIAETKTRDVSELLLKFMENEYMKSNSDIALMWNIKQNSTEEEEETMDANDQNEENEIQTIKKELTKPVAKSKGGSNLKALQHHLMVFSKIRSPKSMYREPDLYKLYFDLLSHKNHEVQKLALDCIMIYKHKYLIPYQEHLYNLINEKNFKDELATFRVDKESSIVKEEHREHLIPIVLKIVYSKMFAKTGLRTGGKSSGQLRRNLVLRFLAGCQENEMLNFIHMAFRFYSKYLDDNSNLEELIEKVSNDVNLEKCIPPKRLQSSLNLLTVVLEQFGGLMGNDLLRFLLRVLFVIGAAIKGAFQQIQNIHAGYLSLLRNLRTSCIKIIERFFEHFERYPWESIEINVVFNIFVWPYLDKLTVEGIHSPTSLLKLFMQWGSNPRYFPLLMKHHPESTDCYILPHIIKLLLNKQAHASVVNSIMEMFEKLLSLIPDEEESELKIPIDHLLPIQDNILERLKLNEKLNYGSCILLPHASSILEIIKRKLESRSKGINQLELFILSRISELVWESAISDEVLKLLLPVAMRKCSSGEEAVLKYVSTISNLLDNVEEPKIHLKQLSPLFADISYISSRKILCEILEMISKKLNDPHMSLLAEVVLQLNAWDVKWVDQPDFQKRLDGFKKIKDCIENDTLDITLGIIIIHNCYYTINNENDLSLKENAADCWKNVSSALLKKYEKSSKDVDYILNDVLFNIIRRGLKNRNDDVRNECILLLGYLAKENPNAHVILRDLNKLTNKIDVEVDFFENITHLQVHRHARALLKFCQVFKQEDNAPSPRTMTQFILPLASFYLCKEKYAQKNSLVDAAIDVVATVSKLLPWHQYEGILKFYLSKLRHKTEYQKQLVRLMVVILDAFHFDLSKGHVQIVVLLPQLHKTLAEMTHHESSHKVNRKKTGFEREEEDLTKVPISLAVVKLLQRLPKQIMENNLPGVFMKLCTFLRSQLESVRRVTREILQKIMLALGPQYLCLLLEEMSPLLSRGFQVHVLVYTVHSVLVCLKDKYQPNDIDKILLSVIDLCRIDLFGAAAEEKEIEKIGRKVSEAKSTKSFDTLQILSQYMTEKCLIDILLPIKTVLMTSHSFKTINKAQESLRHIALGLVENEFISVESLLKCAYGTSSESIPELLSNNKTKDDNLNKKEKLLEKPKDCFIIPAAPVGRSGFRRTGVKSSEKANAHILVEFGLRLCHYLFKKEKIKDEEYKPFLDPFVVIFKNCLQSRHVKLSTLTLQCLTRMMKYDLPSMKENIPEIAEIMFAILHKYGAAGLSKGDNFELVVAAFKAMAVLVRDVKYHTIETDQLKVLLLYVEQDLHNYERQATAFALLRAIISRKLMTPEIHAVMDKVAELSVTSELSHVRLQSRVVFHQFLMDYPLSNKVAKHISFYLSQLSYELQSGRESAIEMIQTLINTFPVKVLAEYSGTFLITLGARLINDDVAECRKMIANCLTTMFKRLSRPEIDPLFDIILLWFKDKKTTHKQLAAQLCGILVTVEKSSFETRFSTLIPMILYQFGIGDQFSKPGRFVLLKQDNEEEDNINHRIKDHHLFQVLQMLLKICAQCPSFLKRTEDIQQLSEYIQTLLGYPHEWVRLAAAQFLGFVLSSLDVDKLANLLITNQPDDVGYLYSDPFNGIKSLTLDLCAQLQPDSIKSELAEQVIKNLVFIARVLQKVPFYKDNETTKRIDLLWLTKRLRKIVNTEVVEAPSSTILRMEVFKWIAGVGTALDVEKIISVLPNLLAPLVREMITTEESNAPLRQLSKEVGNLLKKRVGIELYSKTLSESQQRLSVKRAERKRERTQLAVTNPEMFAKKKIKLHEKKKEAKKRKIGQKKGKVHKAKKRKVVDLDDNSEVM</sequence>
<dbReference type="PANTHER" id="PTHR17695">
    <property type="entry name" value="SMALL SUBUNIT PROCESSOME COMPONENT 20 HOMOLOG"/>
    <property type="match status" value="1"/>
</dbReference>
<feature type="domain" description="U3 small nucleolar RNA-associated protein 20 N-terminal" evidence="2">
    <location>
        <begin position="876"/>
        <end position="1502"/>
    </location>
</feature>